<reference evidence="1 2" key="1">
    <citation type="submission" date="2018-07" db="EMBL/GenBank/DDBJ databases">
        <title>Genome sequences of six Lactobacillus spp. isolated from bumble bee guts.</title>
        <authorList>
            <person name="Motta E.V.S."/>
            <person name="Moran N.A."/>
        </authorList>
    </citation>
    <scope>NUCLEOTIDE SEQUENCE [LARGE SCALE GENOMIC DNA]</scope>
    <source>
        <strain evidence="1 2">OCC3</strain>
    </source>
</reference>
<dbReference type="EMBL" id="QOCV01000006">
    <property type="protein sequence ID" value="RHW54442.1"/>
    <property type="molecule type" value="Genomic_DNA"/>
</dbReference>
<dbReference type="AlphaFoldDB" id="A0A396SR81"/>
<gene>
    <name evidence="1" type="ORF">DS835_05180</name>
</gene>
<accession>A0A396SR81</accession>
<protein>
    <submittedName>
        <fullName evidence="1">Uncharacterized protein</fullName>
    </submittedName>
</protein>
<evidence type="ECO:0000313" key="2">
    <source>
        <dbReference type="Proteomes" id="UP000265862"/>
    </source>
</evidence>
<proteinExistence type="predicted"/>
<evidence type="ECO:0000313" key="1">
    <source>
        <dbReference type="EMBL" id="RHW54442.1"/>
    </source>
</evidence>
<organism evidence="1 2">
    <name type="scientific">Lactobacillus bombicola</name>
    <dbReference type="NCBI Taxonomy" id="1505723"/>
    <lineage>
        <taxon>Bacteria</taxon>
        <taxon>Bacillati</taxon>
        <taxon>Bacillota</taxon>
        <taxon>Bacilli</taxon>
        <taxon>Lactobacillales</taxon>
        <taxon>Lactobacillaceae</taxon>
        <taxon>Lactobacillus</taxon>
    </lineage>
</organism>
<name>A0A396SR81_9LACO</name>
<comment type="caution">
    <text evidence="1">The sequence shown here is derived from an EMBL/GenBank/DDBJ whole genome shotgun (WGS) entry which is preliminary data.</text>
</comment>
<sequence>MTYHLIQNVQIILNLSKVKITYYSINNVADYDMMQLVKKIEKESGKQVAVHFCNCMMLICNKAAHNDYLNELNSKLWFTRIFVEHDGTPILITSSTTSDGLYIYTILDNHVKREFKQI</sequence>
<dbReference type="Proteomes" id="UP000265862">
    <property type="component" value="Unassembled WGS sequence"/>
</dbReference>